<evidence type="ECO:0000256" key="3">
    <source>
        <dbReference type="ARBA" id="ARBA00023237"/>
    </source>
</evidence>
<protein>
    <submittedName>
        <fullName evidence="7">TonB-dependent receptor</fullName>
    </submittedName>
</protein>
<dbReference type="PANTHER" id="PTHR40980">
    <property type="entry name" value="PLUG DOMAIN-CONTAINING PROTEIN"/>
    <property type="match status" value="1"/>
</dbReference>
<organism evidence="7 8">
    <name type="scientific">Portibacter lacus</name>
    <dbReference type="NCBI Taxonomy" id="1099794"/>
    <lineage>
        <taxon>Bacteria</taxon>
        <taxon>Pseudomonadati</taxon>
        <taxon>Bacteroidota</taxon>
        <taxon>Saprospiria</taxon>
        <taxon>Saprospirales</taxon>
        <taxon>Haliscomenobacteraceae</taxon>
        <taxon>Portibacter</taxon>
    </lineage>
</organism>
<evidence type="ECO:0000313" key="7">
    <source>
        <dbReference type="EMBL" id="GLR19798.1"/>
    </source>
</evidence>
<evidence type="ECO:0000259" key="5">
    <source>
        <dbReference type="Pfam" id="PF07715"/>
    </source>
</evidence>
<dbReference type="InterPro" id="IPR036942">
    <property type="entry name" value="Beta-barrel_TonB_sf"/>
</dbReference>
<dbReference type="GO" id="GO:0009279">
    <property type="term" value="C:cell outer membrane"/>
    <property type="evidence" value="ECO:0007669"/>
    <property type="project" value="UniProtKB-SubCell"/>
</dbReference>
<keyword evidence="8" id="KW-1185">Reference proteome</keyword>
<sequence>MGGFGKKKEAIKGFIAGELIDSITKQPVAYATIVLKKEGSDKEVNGVLSEDNGKFRLSDIPADKYDMYISFLGYDEKVIQVETTPAKPDLNVDPIFLKPANYVLDQVEITDQRALTEIKVDKLVFNAEQDASISGGDATEVLRKVPLLSVDYDGNVSLRGSQNLRILINGKPSGMFSSNVADALKMIPADEIKQVEVITTPSAKYDAEGAGGIINIITKKKTADGYSGSVSASVGNRQNNATASLNGAKGRFGVNANGSVFYSNPADAINTFKRVDTINSLQRVLEQNGTTNNTRLGFRGTAGMFYDFNAYNSLNTSFSTRGFSFNSDGTLDGSLTDPIFNNGYNFTRTSGGVNGRSGYDWSTDYKKTFEEKDREFTLAFQLSGDQNDADNNILQTYTNGIFPTRDELIYNDGDNLETTFQADYVHPFANAMKLEVGAKTVLRNIDSDYTYSIKNNGSYQIDQARSNAFNYNQNVVAGYASLTFLIKKFSVIAGVRYERTSIAGDFEEGQETVKPDPYQNILPNLIISRSLKNFQTLKLSYNQRIQRPSLIYINPFQNSVDSLNIQVGNPTLTPEIVHQVDLSYNTFIKGFGIFSSLYYKYTEDIIQQLLAINANGVGFNTFENVGINNSVGLNIFATKNVNAFTLRGGFNLGTFNYSSKLAEVAVTNPKGYEYNVNFGGTVNLPKDFKIDFFGFFRSPRFTIQGKQPNFSIYGLGIKKEFPKIKASLGIRVIEPFNEYKYFNSNQSGNGFNLESSFGIPFRSVGVSFDYRFGNLKFKERKTSIKNNDLLQGGDGQQQGGGATGGGN</sequence>
<gene>
    <name evidence="7" type="ORF">GCM10007940_44140</name>
</gene>
<comment type="subcellular location">
    <subcellularLocation>
        <location evidence="1">Cell outer membrane</location>
    </subcellularLocation>
</comment>
<keyword evidence="2" id="KW-0472">Membrane</keyword>
<name>A0AA37WGF5_9BACT</name>
<evidence type="ECO:0000259" key="6">
    <source>
        <dbReference type="Pfam" id="PF14905"/>
    </source>
</evidence>
<evidence type="ECO:0000256" key="4">
    <source>
        <dbReference type="SAM" id="MobiDB-lite"/>
    </source>
</evidence>
<keyword evidence="3" id="KW-0998">Cell outer membrane</keyword>
<comment type="caution">
    <text evidence="7">The sequence shown here is derived from an EMBL/GenBank/DDBJ whole genome shotgun (WGS) entry which is preliminary data.</text>
</comment>
<dbReference type="Pfam" id="PF13715">
    <property type="entry name" value="CarbopepD_reg_2"/>
    <property type="match status" value="1"/>
</dbReference>
<dbReference type="Gene3D" id="2.60.40.1120">
    <property type="entry name" value="Carboxypeptidase-like, regulatory domain"/>
    <property type="match status" value="1"/>
</dbReference>
<evidence type="ECO:0000313" key="8">
    <source>
        <dbReference type="Proteomes" id="UP001156666"/>
    </source>
</evidence>
<dbReference type="Proteomes" id="UP001156666">
    <property type="component" value="Unassembled WGS sequence"/>
</dbReference>
<dbReference type="Gene3D" id="2.40.170.20">
    <property type="entry name" value="TonB-dependent receptor, beta-barrel domain"/>
    <property type="match status" value="1"/>
</dbReference>
<dbReference type="Gene3D" id="2.170.130.10">
    <property type="entry name" value="TonB-dependent receptor, plug domain"/>
    <property type="match status" value="1"/>
</dbReference>
<feature type="domain" description="Outer membrane protein beta-barrel" evidence="6">
    <location>
        <begin position="367"/>
        <end position="770"/>
    </location>
</feature>
<dbReference type="InterPro" id="IPR041700">
    <property type="entry name" value="OMP_b-brl_3"/>
</dbReference>
<evidence type="ECO:0000256" key="1">
    <source>
        <dbReference type="ARBA" id="ARBA00004442"/>
    </source>
</evidence>
<keyword evidence="7" id="KW-0675">Receptor</keyword>
<proteinExistence type="predicted"/>
<dbReference type="Pfam" id="PF07715">
    <property type="entry name" value="Plug"/>
    <property type="match status" value="1"/>
</dbReference>
<dbReference type="PANTHER" id="PTHR40980:SF4">
    <property type="entry name" value="TONB-DEPENDENT RECEPTOR-LIKE BETA-BARREL DOMAIN-CONTAINING PROTEIN"/>
    <property type="match status" value="1"/>
</dbReference>
<feature type="domain" description="TonB-dependent receptor plug" evidence="5">
    <location>
        <begin position="124"/>
        <end position="213"/>
    </location>
</feature>
<dbReference type="Pfam" id="PF14905">
    <property type="entry name" value="OMP_b-brl_3"/>
    <property type="match status" value="1"/>
</dbReference>
<dbReference type="EMBL" id="BSOH01000036">
    <property type="protein sequence ID" value="GLR19798.1"/>
    <property type="molecule type" value="Genomic_DNA"/>
</dbReference>
<evidence type="ECO:0000256" key="2">
    <source>
        <dbReference type="ARBA" id="ARBA00023136"/>
    </source>
</evidence>
<reference evidence="7" key="2">
    <citation type="submission" date="2023-01" db="EMBL/GenBank/DDBJ databases">
        <title>Draft genome sequence of Portibacter lacus strain NBRC 108769.</title>
        <authorList>
            <person name="Sun Q."/>
            <person name="Mori K."/>
        </authorList>
    </citation>
    <scope>NUCLEOTIDE SEQUENCE</scope>
    <source>
        <strain evidence="7">NBRC 108769</strain>
    </source>
</reference>
<accession>A0AA37WGF5</accession>
<reference evidence="7" key="1">
    <citation type="journal article" date="2014" name="Int. J. Syst. Evol. Microbiol.">
        <title>Complete genome sequence of Corynebacterium casei LMG S-19264T (=DSM 44701T), isolated from a smear-ripened cheese.</title>
        <authorList>
            <consortium name="US DOE Joint Genome Institute (JGI-PGF)"/>
            <person name="Walter F."/>
            <person name="Albersmeier A."/>
            <person name="Kalinowski J."/>
            <person name="Ruckert C."/>
        </authorList>
    </citation>
    <scope>NUCLEOTIDE SEQUENCE</scope>
    <source>
        <strain evidence="7">NBRC 108769</strain>
    </source>
</reference>
<feature type="compositionally biased region" description="Gly residues" evidence="4">
    <location>
        <begin position="792"/>
        <end position="807"/>
    </location>
</feature>
<dbReference type="InterPro" id="IPR008969">
    <property type="entry name" value="CarboxyPept-like_regulatory"/>
</dbReference>
<dbReference type="AlphaFoldDB" id="A0AA37WGF5"/>
<dbReference type="SUPFAM" id="SSF56935">
    <property type="entry name" value="Porins"/>
    <property type="match status" value="1"/>
</dbReference>
<dbReference type="InterPro" id="IPR037066">
    <property type="entry name" value="Plug_dom_sf"/>
</dbReference>
<dbReference type="SUPFAM" id="SSF49464">
    <property type="entry name" value="Carboxypeptidase regulatory domain-like"/>
    <property type="match status" value="1"/>
</dbReference>
<dbReference type="InterPro" id="IPR012910">
    <property type="entry name" value="Plug_dom"/>
</dbReference>
<feature type="region of interest" description="Disordered" evidence="4">
    <location>
        <begin position="786"/>
        <end position="807"/>
    </location>
</feature>